<dbReference type="EMBL" id="CAFBNE010000014">
    <property type="protein sequence ID" value="CAB4937715.1"/>
    <property type="molecule type" value="Genomic_DNA"/>
</dbReference>
<sequence>MSISTLAPTRYTSVSADAAASARQLSLPLSWEVSPGVPAIPQVPRHLHVVGTTEPRVTGEPQTDRPTVEWVARMARAVAEVGAGERPPGQLTRWVERDQLRLLAARGAAVARHPSTRGRVTVANRPRALQQVRSIRLCPIAPGIVETSAVLVGTERARAVAMRFEFITERWLLTAFSLG</sequence>
<evidence type="ECO:0000313" key="1">
    <source>
        <dbReference type="EMBL" id="CAB4937715.1"/>
    </source>
</evidence>
<dbReference type="AlphaFoldDB" id="A0A6J7J3E0"/>
<proteinExistence type="predicted"/>
<reference evidence="1" key="1">
    <citation type="submission" date="2020-05" db="EMBL/GenBank/DDBJ databases">
        <authorList>
            <person name="Chiriac C."/>
            <person name="Salcher M."/>
            <person name="Ghai R."/>
            <person name="Kavagutti S V."/>
        </authorList>
    </citation>
    <scope>NUCLEOTIDE SEQUENCE</scope>
</reference>
<dbReference type="InterPro" id="IPR045596">
    <property type="entry name" value="DUF6459"/>
</dbReference>
<protein>
    <submittedName>
        <fullName evidence="1">Unannotated protein</fullName>
    </submittedName>
</protein>
<organism evidence="1">
    <name type="scientific">freshwater metagenome</name>
    <dbReference type="NCBI Taxonomy" id="449393"/>
    <lineage>
        <taxon>unclassified sequences</taxon>
        <taxon>metagenomes</taxon>
        <taxon>ecological metagenomes</taxon>
    </lineage>
</organism>
<gene>
    <name evidence="1" type="ORF">UFOPK3772_00686</name>
</gene>
<accession>A0A6J7J3E0</accession>
<name>A0A6J7J3E0_9ZZZZ</name>
<dbReference type="Pfam" id="PF20060">
    <property type="entry name" value="DUF6459"/>
    <property type="match status" value="1"/>
</dbReference>